<dbReference type="GO" id="GO:0001006">
    <property type="term" value="F:RNA polymerase III type 3 promoter sequence-specific DNA binding"/>
    <property type="evidence" value="ECO:0007669"/>
    <property type="project" value="TreeGrafter"/>
</dbReference>
<organism evidence="11 12">
    <name type="scientific">Galerina marginata (strain CBS 339.88)</name>
    <dbReference type="NCBI Taxonomy" id="685588"/>
    <lineage>
        <taxon>Eukaryota</taxon>
        <taxon>Fungi</taxon>
        <taxon>Dikarya</taxon>
        <taxon>Basidiomycota</taxon>
        <taxon>Agaricomycotina</taxon>
        <taxon>Agaricomycetes</taxon>
        <taxon>Agaricomycetidae</taxon>
        <taxon>Agaricales</taxon>
        <taxon>Agaricineae</taxon>
        <taxon>Strophariaceae</taxon>
        <taxon>Galerina</taxon>
    </lineage>
</organism>
<dbReference type="Gene3D" id="1.10.472.170">
    <property type="match status" value="1"/>
</dbReference>
<dbReference type="GO" id="GO:0017025">
    <property type="term" value="F:TBP-class protein binding"/>
    <property type="evidence" value="ECO:0007669"/>
    <property type="project" value="InterPro"/>
</dbReference>
<evidence type="ECO:0000256" key="1">
    <source>
        <dbReference type="ARBA" id="ARBA00004123"/>
    </source>
</evidence>
<dbReference type="GO" id="GO:0000995">
    <property type="term" value="F:RNA polymerase III general transcription initiation factor activity"/>
    <property type="evidence" value="ECO:0007669"/>
    <property type="project" value="TreeGrafter"/>
</dbReference>
<evidence type="ECO:0000256" key="4">
    <source>
        <dbReference type="ARBA" id="ARBA00022771"/>
    </source>
</evidence>
<dbReference type="GO" id="GO:0097550">
    <property type="term" value="C:transcription preinitiation complex"/>
    <property type="evidence" value="ECO:0007669"/>
    <property type="project" value="TreeGrafter"/>
</dbReference>
<feature type="compositionally biased region" description="Basic and acidic residues" evidence="9">
    <location>
        <begin position="659"/>
        <end position="674"/>
    </location>
</feature>
<dbReference type="EMBL" id="KL142370">
    <property type="protein sequence ID" value="KDR81780.1"/>
    <property type="molecule type" value="Genomic_DNA"/>
</dbReference>
<evidence type="ECO:0000313" key="11">
    <source>
        <dbReference type="EMBL" id="KDR81780.1"/>
    </source>
</evidence>
<accession>A0A067TEX1</accession>
<evidence type="ECO:0000256" key="5">
    <source>
        <dbReference type="ARBA" id="ARBA00022833"/>
    </source>
</evidence>
<evidence type="ECO:0000256" key="3">
    <source>
        <dbReference type="ARBA" id="ARBA00022723"/>
    </source>
</evidence>
<dbReference type="InterPro" id="IPR000812">
    <property type="entry name" value="TFIIB"/>
</dbReference>
<comment type="similarity">
    <text evidence="2">Belongs to the TFIIB family.</text>
</comment>
<keyword evidence="7" id="KW-0804">Transcription</keyword>
<feature type="region of interest" description="Disordered" evidence="9">
    <location>
        <begin position="653"/>
        <end position="674"/>
    </location>
</feature>
<keyword evidence="4" id="KW-0863">Zinc-finger</keyword>
<evidence type="ECO:0000256" key="8">
    <source>
        <dbReference type="ARBA" id="ARBA00023242"/>
    </source>
</evidence>
<protein>
    <recommendedName>
        <fullName evidence="10">Transcription factor TFIIB cyclin-like domain-containing protein</fullName>
    </recommendedName>
</protein>
<dbReference type="GO" id="GO:0000126">
    <property type="term" value="C:transcription factor TFIIIB complex"/>
    <property type="evidence" value="ECO:0007669"/>
    <property type="project" value="TreeGrafter"/>
</dbReference>
<evidence type="ECO:0000256" key="7">
    <source>
        <dbReference type="ARBA" id="ARBA00023163"/>
    </source>
</evidence>
<dbReference type="GO" id="GO:0008270">
    <property type="term" value="F:zinc ion binding"/>
    <property type="evidence" value="ECO:0007669"/>
    <property type="project" value="UniProtKB-KW"/>
</dbReference>
<evidence type="ECO:0000313" key="12">
    <source>
        <dbReference type="Proteomes" id="UP000027222"/>
    </source>
</evidence>
<comment type="subcellular location">
    <subcellularLocation>
        <location evidence="1">Nucleus</location>
    </subcellularLocation>
</comment>
<evidence type="ECO:0000256" key="2">
    <source>
        <dbReference type="ARBA" id="ARBA00010857"/>
    </source>
</evidence>
<dbReference type="AlphaFoldDB" id="A0A067TEX1"/>
<evidence type="ECO:0000259" key="10">
    <source>
        <dbReference type="Pfam" id="PF00382"/>
    </source>
</evidence>
<keyword evidence="8" id="KW-0539">Nucleus</keyword>
<keyword evidence="6" id="KW-0805">Transcription regulation</keyword>
<dbReference type="HOGENOM" id="CLU_030895_0_0_1"/>
<dbReference type="SUPFAM" id="SSF47954">
    <property type="entry name" value="Cyclin-like"/>
    <property type="match status" value="1"/>
</dbReference>
<dbReference type="Pfam" id="PF00382">
    <property type="entry name" value="TFIIB"/>
    <property type="match status" value="1"/>
</dbReference>
<dbReference type="GO" id="GO:0070897">
    <property type="term" value="P:transcription preinitiation complex assembly"/>
    <property type="evidence" value="ECO:0007669"/>
    <property type="project" value="InterPro"/>
</dbReference>
<keyword evidence="3" id="KW-0479">Metal-binding</keyword>
<dbReference type="STRING" id="685588.A0A067TEX1"/>
<dbReference type="Proteomes" id="UP000027222">
    <property type="component" value="Unassembled WGS sequence"/>
</dbReference>
<dbReference type="PANTHER" id="PTHR11618:SF4">
    <property type="entry name" value="TRANSCRIPTION FACTOR IIIB 90 KDA SUBUNIT"/>
    <property type="match status" value="1"/>
</dbReference>
<dbReference type="OrthoDB" id="2527864at2759"/>
<name>A0A067TEX1_GALM3</name>
<keyword evidence="5" id="KW-0862">Zinc</keyword>
<proteinExistence type="inferred from homology"/>
<keyword evidence="12" id="KW-1185">Reference proteome</keyword>
<sequence>MSVRCTQCGASTTWDDDVGSAVCTSCGSLVDPSQSVLTSSLYGHQNDTSEPSLWDSSASTTLKSFRVGNNWDLAGQGKESRDRKNAVSTLAMLLTNPQLFGFQSHPLSLRSPCPTITYAMVEFIKSLAVSFNAPGLSPRAINLFNQVKAASNFRWGQKSRSVAAACLSIALRESNRPDSLRDIASVLNVPPTSVIREFTYISSTLNLTSSLIDPSVHISTLQAHITSVLKEQHREPRLPDILVKSLRTLCLRSVANTATSLSEVLARVSPDHDVLRLPVAPTACGIFLLALEAENRAVMNPLGDLAQCLGTRCHVSKAVVMARYKTIQDEVASWVEKVPWLDKYDSKKGRAKVPKRLVVARGLKDVIQFQEDIWQQQPMPSLELELTEDERKEDQCQSSQSLELASHPPKRRKLNHAVAQATQFLLNPLGTPVTISSNQKNLPSTASSYLPLATYILTNPSTSVTYKPPTRLQLLALDRGGVQENQIPDDELFAEGEFESLLRGADEVQMLRNLFGWKEGEDQSEADKTLATKRKRKTKSEEDALAEDDDIIRGTALSPRKKSRLNMEALAQFMDGHNDDDLFQVGGLDSSLMGLEEVIHSSDVDINDAPYDNFSMDDNVSITVQTPPPTRRRRSNMMRNTEEVDADEEVVIDGWRPPTPDHRAAYSRYEEEYD</sequence>
<dbReference type="InterPro" id="IPR036915">
    <property type="entry name" value="Cyclin-like_sf"/>
</dbReference>
<dbReference type="CDD" id="cd00043">
    <property type="entry name" value="CYCLIN_SF"/>
    <property type="match status" value="1"/>
</dbReference>
<dbReference type="GO" id="GO:0005634">
    <property type="term" value="C:nucleus"/>
    <property type="evidence" value="ECO:0007669"/>
    <property type="project" value="UniProtKB-SubCell"/>
</dbReference>
<reference evidence="12" key="1">
    <citation type="journal article" date="2014" name="Proc. Natl. Acad. Sci. U.S.A.">
        <title>Extensive sampling of basidiomycete genomes demonstrates inadequacy of the white-rot/brown-rot paradigm for wood decay fungi.</title>
        <authorList>
            <person name="Riley R."/>
            <person name="Salamov A.A."/>
            <person name="Brown D.W."/>
            <person name="Nagy L.G."/>
            <person name="Floudas D."/>
            <person name="Held B.W."/>
            <person name="Levasseur A."/>
            <person name="Lombard V."/>
            <person name="Morin E."/>
            <person name="Otillar R."/>
            <person name="Lindquist E.A."/>
            <person name="Sun H."/>
            <person name="LaButti K.M."/>
            <person name="Schmutz J."/>
            <person name="Jabbour D."/>
            <person name="Luo H."/>
            <person name="Baker S.E."/>
            <person name="Pisabarro A.G."/>
            <person name="Walton J.D."/>
            <person name="Blanchette R.A."/>
            <person name="Henrissat B."/>
            <person name="Martin F."/>
            <person name="Cullen D."/>
            <person name="Hibbett D.S."/>
            <person name="Grigoriev I.V."/>
        </authorList>
    </citation>
    <scope>NUCLEOTIDE SEQUENCE [LARGE SCALE GENOMIC DNA]</scope>
    <source>
        <strain evidence="12">CBS 339.88</strain>
    </source>
</reference>
<evidence type="ECO:0000256" key="9">
    <source>
        <dbReference type="SAM" id="MobiDB-lite"/>
    </source>
</evidence>
<feature type="region of interest" description="Disordered" evidence="9">
    <location>
        <begin position="387"/>
        <end position="411"/>
    </location>
</feature>
<dbReference type="PANTHER" id="PTHR11618">
    <property type="entry name" value="TRANSCRIPTION INITIATION FACTOR IIB-RELATED"/>
    <property type="match status" value="1"/>
</dbReference>
<dbReference type="InterPro" id="IPR013150">
    <property type="entry name" value="TFIIB_cyclin"/>
</dbReference>
<gene>
    <name evidence="11" type="ORF">GALMADRAFT_59488</name>
</gene>
<feature type="domain" description="Transcription factor TFIIB cyclin-like" evidence="10">
    <location>
        <begin position="137"/>
        <end position="200"/>
    </location>
</feature>
<feature type="region of interest" description="Disordered" evidence="9">
    <location>
        <begin position="522"/>
        <end position="543"/>
    </location>
</feature>
<evidence type="ECO:0000256" key="6">
    <source>
        <dbReference type="ARBA" id="ARBA00023015"/>
    </source>
</evidence>